<proteinExistence type="predicted"/>
<dbReference type="Proteomes" id="UP000281553">
    <property type="component" value="Unassembled WGS sequence"/>
</dbReference>
<evidence type="ECO:0000313" key="2">
    <source>
        <dbReference type="Proteomes" id="UP000281553"/>
    </source>
</evidence>
<evidence type="ECO:0000313" key="1">
    <source>
        <dbReference type="EMBL" id="VDN41392.1"/>
    </source>
</evidence>
<dbReference type="AlphaFoldDB" id="A0A3P7RCN2"/>
<protein>
    <recommendedName>
        <fullName evidence="3">Furin-like cysteine-rich domain-containing protein</fullName>
    </recommendedName>
</protein>
<reference evidence="1 2" key="1">
    <citation type="submission" date="2018-11" db="EMBL/GenBank/DDBJ databases">
        <authorList>
            <consortium name="Pathogen Informatics"/>
        </authorList>
    </citation>
    <scope>NUCLEOTIDE SEQUENCE [LARGE SCALE GENOMIC DNA]</scope>
</reference>
<dbReference type="Gene3D" id="2.10.220.10">
    <property type="entry name" value="Hormone Receptor, Insulin-like Growth Factor Receptor 1, Chain A, domain 2"/>
    <property type="match status" value="1"/>
</dbReference>
<accession>A0A3P7RCN2</accession>
<name>A0A3P7RCN2_DIBLA</name>
<dbReference type="EMBL" id="UYRU01101258">
    <property type="protein sequence ID" value="VDN41392.1"/>
    <property type="molecule type" value="Genomic_DNA"/>
</dbReference>
<sequence length="61" mass="7183">MVIYFFPISWFRQACRNKLNNRTCTSSCPPKYILNHDTSRQELNPAFKYDLHDICVKTCPG</sequence>
<evidence type="ECO:0008006" key="3">
    <source>
        <dbReference type="Google" id="ProtNLM"/>
    </source>
</evidence>
<gene>
    <name evidence="1" type="ORF">DILT_LOCUS18534</name>
</gene>
<organism evidence="1 2">
    <name type="scientific">Dibothriocephalus latus</name>
    <name type="common">Fish tapeworm</name>
    <name type="synonym">Diphyllobothrium latum</name>
    <dbReference type="NCBI Taxonomy" id="60516"/>
    <lineage>
        <taxon>Eukaryota</taxon>
        <taxon>Metazoa</taxon>
        <taxon>Spiralia</taxon>
        <taxon>Lophotrochozoa</taxon>
        <taxon>Platyhelminthes</taxon>
        <taxon>Cestoda</taxon>
        <taxon>Eucestoda</taxon>
        <taxon>Diphyllobothriidea</taxon>
        <taxon>Diphyllobothriidae</taxon>
        <taxon>Dibothriocephalus</taxon>
    </lineage>
</organism>
<keyword evidence="2" id="KW-1185">Reference proteome</keyword>